<keyword evidence="3" id="KW-0804">Transcription</keyword>
<evidence type="ECO:0000256" key="2">
    <source>
        <dbReference type="ARBA" id="ARBA00023125"/>
    </source>
</evidence>
<dbReference type="InterPro" id="IPR050109">
    <property type="entry name" value="HTH-type_TetR-like_transc_reg"/>
</dbReference>
<dbReference type="STRING" id="1791.GCA_001049355_01658"/>
<name>A0A448IU90_MYCAU</name>
<dbReference type="InterPro" id="IPR041642">
    <property type="entry name" value="KstR_C"/>
</dbReference>
<keyword evidence="7" id="KW-1185">Reference proteome</keyword>
<feature type="domain" description="HTH tetR-type" evidence="5">
    <location>
        <begin position="1"/>
        <end position="61"/>
    </location>
</feature>
<feature type="DNA-binding region" description="H-T-H motif" evidence="4">
    <location>
        <begin position="24"/>
        <end position="43"/>
    </location>
</feature>
<dbReference type="PRINTS" id="PR00455">
    <property type="entry name" value="HTHTETR"/>
</dbReference>
<dbReference type="Pfam" id="PF17925">
    <property type="entry name" value="TetR_C_20"/>
    <property type="match status" value="1"/>
</dbReference>
<reference evidence="6 7" key="1">
    <citation type="submission" date="2018-12" db="EMBL/GenBank/DDBJ databases">
        <authorList>
            <consortium name="Pathogen Informatics"/>
        </authorList>
    </citation>
    <scope>NUCLEOTIDE SEQUENCE [LARGE SCALE GENOMIC DNA]</scope>
    <source>
        <strain evidence="6 7">NCTC10437</strain>
    </source>
</reference>
<evidence type="ECO:0000313" key="6">
    <source>
        <dbReference type="EMBL" id="VEG55939.1"/>
    </source>
</evidence>
<dbReference type="AlphaFoldDB" id="A0A448IU90"/>
<dbReference type="GO" id="GO:0000976">
    <property type="term" value="F:transcription cis-regulatory region binding"/>
    <property type="evidence" value="ECO:0007669"/>
    <property type="project" value="TreeGrafter"/>
</dbReference>
<dbReference type="EMBL" id="LR134356">
    <property type="protein sequence ID" value="VEG55939.1"/>
    <property type="molecule type" value="Genomic_DNA"/>
</dbReference>
<dbReference type="RefSeq" id="WP_048631605.1">
    <property type="nucleotide sequence ID" value="NZ_CVQQ01000004.1"/>
</dbReference>
<keyword evidence="1" id="KW-0805">Transcription regulation</keyword>
<protein>
    <submittedName>
        <fullName evidence="6">TetR family transcriptional regulator</fullName>
    </submittedName>
</protein>
<evidence type="ECO:0000256" key="3">
    <source>
        <dbReference type="ARBA" id="ARBA00023163"/>
    </source>
</evidence>
<dbReference type="KEGG" id="mauu:NCTC10437_03264"/>
<dbReference type="SUPFAM" id="SSF46689">
    <property type="entry name" value="Homeodomain-like"/>
    <property type="match status" value="1"/>
</dbReference>
<evidence type="ECO:0000256" key="1">
    <source>
        <dbReference type="ARBA" id="ARBA00023015"/>
    </source>
</evidence>
<evidence type="ECO:0000313" key="7">
    <source>
        <dbReference type="Proteomes" id="UP000279306"/>
    </source>
</evidence>
<dbReference type="InterPro" id="IPR009057">
    <property type="entry name" value="Homeodomain-like_sf"/>
</dbReference>
<sequence>MASDDPILTAVVELLENDGYDAVQLREVARRSRTSLATIYKRYANRDELILAALEAWTDENRYAAVVGQRRAPGESLHEALMRLFRTLFEPWERHPAMLAAYFRARSGPSGKRLLRRGLDVVVPTALDVLDGVDDDFIADMDTVIANVVYGLLGRFAAGEIPITDILPTIDRAVYRLTAGYEFARTAPGVAARPGGRAAKLS</sequence>
<accession>A0A448IU90</accession>
<dbReference type="GO" id="GO:0003700">
    <property type="term" value="F:DNA-binding transcription factor activity"/>
    <property type="evidence" value="ECO:0007669"/>
    <property type="project" value="TreeGrafter"/>
</dbReference>
<dbReference type="PANTHER" id="PTHR30055:SF234">
    <property type="entry name" value="HTH-TYPE TRANSCRIPTIONAL REGULATOR BETI"/>
    <property type="match status" value="1"/>
</dbReference>
<gene>
    <name evidence="6" type="ORF">NCTC10437_03264</name>
</gene>
<evidence type="ECO:0000256" key="4">
    <source>
        <dbReference type="PROSITE-ProRule" id="PRU00335"/>
    </source>
</evidence>
<dbReference type="OrthoDB" id="3212417at2"/>
<dbReference type="Gene3D" id="1.10.357.10">
    <property type="entry name" value="Tetracycline Repressor, domain 2"/>
    <property type="match status" value="1"/>
</dbReference>
<keyword evidence="2 4" id="KW-0238">DNA-binding</keyword>
<dbReference type="PANTHER" id="PTHR30055">
    <property type="entry name" value="HTH-TYPE TRANSCRIPTIONAL REGULATOR RUTR"/>
    <property type="match status" value="1"/>
</dbReference>
<evidence type="ECO:0000259" key="5">
    <source>
        <dbReference type="PROSITE" id="PS50977"/>
    </source>
</evidence>
<dbReference type="PROSITE" id="PS50977">
    <property type="entry name" value="HTH_TETR_2"/>
    <property type="match status" value="1"/>
</dbReference>
<proteinExistence type="predicted"/>
<dbReference type="Proteomes" id="UP000279306">
    <property type="component" value="Chromosome"/>
</dbReference>
<dbReference type="Pfam" id="PF00440">
    <property type="entry name" value="TetR_N"/>
    <property type="match status" value="1"/>
</dbReference>
<dbReference type="InterPro" id="IPR001647">
    <property type="entry name" value="HTH_TetR"/>
</dbReference>
<organism evidence="6 7">
    <name type="scientific">Mycolicibacterium aurum</name>
    <name type="common">Mycobacterium aurum</name>
    <dbReference type="NCBI Taxonomy" id="1791"/>
    <lineage>
        <taxon>Bacteria</taxon>
        <taxon>Bacillati</taxon>
        <taxon>Actinomycetota</taxon>
        <taxon>Actinomycetes</taxon>
        <taxon>Mycobacteriales</taxon>
        <taxon>Mycobacteriaceae</taxon>
        <taxon>Mycolicibacterium</taxon>
    </lineage>
</organism>